<dbReference type="EMBL" id="JAYKXP010000150">
    <property type="protein sequence ID" value="KAK7022753.1"/>
    <property type="molecule type" value="Genomic_DNA"/>
</dbReference>
<evidence type="ECO:0000256" key="1">
    <source>
        <dbReference type="SAM" id="MobiDB-lite"/>
    </source>
</evidence>
<feature type="compositionally biased region" description="Acidic residues" evidence="1">
    <location>
        <begin position="100"/>
        <end position="115"/>
    </location>
</feature>
<feature type="compositionally biased region" description="Basic and acidic residues" evidence="1">
    <location>
        <begin position="130"/>
        <end position="142"/>
    </location>
</feature>
<sequence>MQADYLQIVQQLNTLSTPQKQAICVVVETLLGSGFHLVDTPITSLLIASSGATVNLVAEILDQTTFMNDLSYQNDSKESNTSQDGKSNDSNICTSNNCDSDQEDSSSSDITDTDESGINMDISDGSENESNSKEKEYMGVPA</sequence>
<feature type="compositionally biased region" description="Polar residues" evidence="1">
    <location>
        <begin position="72"/>
        <end position="98"/>
    </location>
</feature>
<accession>A0AAW0BA69</accession>
<reference evidence="2 3" key="1">
    <citation type="submission" date="2024-01" db="EMBL/GenBank/DDBJ databases">
        <title>A draft genome for a cacao thread blight-causing isolate of Paramarasmius palmivorus.</title>
        <authorList>
            <person name="Baruah I.K."/>
            <person name="Bukari Y."/>
            <person name="Amoako-Attah I."/>
            <person name="Meinhardt L.W."/>
            <person name="Bailey B.A."/>
            <person name="Cohen S.P."/>
        </authorList>
    </citation>
    <scope>NUCLEOTIDE SEQUENCE [LARGE SCALE GENOMIC DNA]</scope>
    <source>
        <strain evidence="2 3">GH-12</strain>
    </source>
</reference>
<organism evidence="2 3">
    <name type="scientific">Paramarasmius palmivorus</name>
    <dbReference type="NCBI Taxonomy" id="297713"/>
    <lineage>
        <taxon>Eukaryota</taxon>
        <taxon>Fungi</taxon>
        <taxon>Dikarya</taxon>
        <taxon>Basidiomycota</taxon>
        <taxon>Agaricomycotina</taxon>
        <taxon>Agaricomycetes</taxon>
        <taxon>Agaricomycetidae</taxon>
        <taxon>Agaricales</taxon>
        <taxon>Marasmiineae</taxon>
        <taxon>Marasmiaceae</taxon>
        <taxon>Paramarasmius</taxon>
    </lineage>
</organism>
<name>A0AAW0BA69_9AGAR</name>
<feature type="region of interest" description="Disordered" evidence="1">
    <location>
        <begin position="72"/>
        <end position="142"/>
    </location>
</feature>
<evidence type="ECO:0000313" key="2">
    <source>
        <dbReference type="EMBL" id="KAK7022753.1"/>
    </source>
</evidence>
<keyword evidence="3" id="KW-1185">Reference proteome</keyword>
<evidence type="ECO:0000313" key="3">
    <source>
        <dbReference type="Proteomes" id="UP001383192"/>
    </source>
</evidence>
<protein>
    <submittedName>
        <fullName evidence="2">Uncharacterized protein</fullName>
    </submittedName>
</protein>
<gene>
    <name evidence="2" type="ORF">VNI00_016988</name>
</gene>
<dbReference type="Proteomes" id="UP001383192">
    <property type="component" value="Unassembled WGS sequence"/>
</dbReference>
<proteinExistence type="predicted"/>
<dbReference type="AlphaFoldDB" id="A0AAW0BA69"/>
<comment type="caution">
    <text evidence="2">The sequence shown here is derived from an EMBL/GenBank/DDBJ whole genome shotgun (WGS) entry which is preliminary data.</text>
</comment>